<evidence type="ECO:0000313" key="8">
    <source>
        <dbReference type="EMBL" id="KAF7845020.1"/>
    </source>
</evidence>
<dbReference type="GO" id="GO:0047372">
    <property type="term" value="F:monoacylglycerol lipase activity"/>
    <property type="evidence" value="ECO:0007669"/>
    <property type="project" value="TreeGrafter"/>
</dbReference>
<dbReference type="InterPro" id="IPR016035">
    <property type="entry name" value="Acyl_Trfase/lysoPLipase"/>
</dbReference>
<dbReference type="PROSITE" id="PS51635">
    <property type="entry name" value="PNPLA"/>
    <property type="match status" value="2"/>
</dbReference>
<evidence type="ECO:0000313" key="9">
    <source>
        <dbReference type="Proteomes" id="UP000634136"/>
    </source>
</evidence>
<dbReference type="GO" id="GO:0016042">
    <property type="term" value="P:lipid catabolic process"/>
    <property type="evidence" value="ECO:0007669"/>
    <property type="project" value="UniProtKB-UniRule"/>
</dbReference>
<evidence type="ECO:0000256" key="1">
    <source>
        <dbReference type="ARBA" id="ARBA00010240"/>
    </source>
</evidence>
<evidence type="ECO:0000256" key="4">
    <source>
        <dbReference type="PROSITE-ProRule" id="PRU01161"/>
    </source>
</evidence>
<proteinExistence type="inferred from homology"/>
<feature type="region of interest" description="Disordered" evidence="6">
    <location>
        <begin position="588"/>
        <end position="608"/>
    </location>
</feature>
<dbReference type="SUPFAM" id="SSF52151">
    <property type="entry name" value="FabD/lysophospholipase-like"/>
    <property type="match status" value="2"/>
</dbReference>
<dbReference type="OrthoDB" id="1658288at2759"/>
<comment type="domain">
    <text evidence="5">The nitrogen atoms of the two glycine residues in the GGXR motif define the oxyanion hole, and stabilize the oxyanion that forms during the nucleophilic attack by the catalytic serine during substrate cleavage.</text>
</comment>
<comment type="similarity">
    <text evidence="1 5">Belongs to the patatin family.</text>
</comment>
<dbReference type="EMBL" id="JAAIUW010000001">
    <property type="protein sequence ID" value="KAF7845020.1"/>
    <property type="molecule type" value="Genomic_DNA"/>
</dbReference>
<dbReference type="PANTHER" id="PTHR32176">
    <property type="entry name" value="XYLOSE ISOMERASE"/>
    <property type="match status" value="1"/>
</dbReference>
<dbReference type="InterPro" id="IPR002641">
    <property type="entry name" value="PNPLA_dom"/>
</dbReference>
<feature type="domain" description="PNPLA" evidence="7">
    <location>
        <begin position="201"/>
        <end position="413"/>
    </location>
</feature>
<sequence length="608" mass="68753">MKTNSSLDAKLSDICIGTSAAPTYLPPYYFKNKADNGIDKEFNLIDGGIFANNPALLAISEVIQQHKIGNPNFSKYKPNDYTKIFLVSLGTGFQKPNEEYDARKAAHWGALNWISPSMEFALDGSQDLVDYHLASVFHSQLGHNYHRNYLRIQTDQLAGRMAQMDCALEDNLKNLENLAQSLEERRRIFQIIIFILLLFAFRIDGGGIRGLIPAVILRRLEAELQFLSKDENVRIADFFDVIAGVSTGGLISAMLATPDSNQRPLFTAEQVVQFYKDEAANIFNEDEAAIIQTESPTQEEVENEVMNTNGPKYKGLYLRHIIQNNLNDTKLEDALTELVIPTFDIKKIVPTIFSTYKLNEAPQLNAKLSDICIATSAAPTFFPPHFFQTHDNLQEFHLTDGGLAALNPALAALSEVSQSKKENPEMFPMMENPNDYKNIVLISLGCGIFDSKKEYDAQEAAKWGRGAWVLKIIQLIPPLYETPLLDFLHEANCNMTEYHLATLFNGLDAKDHYLRVQDNTLTPEMYLMDNADPENLRNLEQFAEELLIKPVKRINVHTFELQDQPQEEAKPKESNHLRMLYPLTPGIHKGHRRMEKHHSLSCGSSPYT</sequence>
<organism evidence="8 9">
    <name type="scientific">Senna tora</name>
    <dbReference type="NCBI Taxonomy" id="362788"/>
    <lineage>
        <taxon>Eukaryota</taxon>
        <taxon>Viridiplantae</taxon>
        <taxon>Streptophyta</taxon>
        <taxon>Embryophyta</taxon>
        <taxon>Tracheophyta</taxon>
        <taxon>Spermatophyta</taxon>
        <taxon>Magnoliopsida</taxon>
        <taxon>eudicotyledons</taxon>
        <taxon>Gunneridae</taxon>
        <taxon>Pentapetalae</taxon>
        <taxon>rosids</taxon>
        <taxon>fabids</taxon>
        <taxon>Fabales</taxon>
        <taxon>Fabaceae</taxon>
        <taxon>Caesalpinioideae</taxon>
        <taxon>Cassia clade</taxon>
        <taxon>Senna</taxon>
    </lineage>
</organism>
<feature type="active site" description="Proton acceptor" evidence="4">
    <location>
        <position position="400"/>
    </location>
</feature>
<keyword evidence="2 4" id="KW-0442">Lipid degradation</keyword>
<comment type="caution">
    <text evidence="8">The sequence shown here is derived from an EMBL/GenBank/DDBJ whole genome shotgun (WGS) entry which is preliminary data.</text>
</comment>
<dbReference type="GO" id="GO:0004620">
    <property type="term" value="F:phospholipase activity"/>
    <property type="evidence" value="ECO:0007669"/>
    <property type="project" value="TreeGrafter"/>
</dbReference>
<feature type="short sequence motif" description="DGA/G" evidence="4">
    <location>
        <begin position="400"/>
        <end position="402"/>
    </location>
</feature>
<evidence type="ECO:0000259" key="7">
    <source>
        <dbReference type="PROSITE" id="PS51635"/>
    </source>
</evidence>
<keyword evidence="4 5" id="KW-0378">Hydrolase</keyword>
<name>A0A834XGD3_9FABA</name>
<accession>A0A834XGD3</accession>
<reference evidence="8" key="1">
    <citation type="submission" date="2020-09" db="EMBL/GenBank/DDBJ databases">
        <title>Genome-Enabled Discovery of Anthraquinone Biosynthesis in Senna tora.</title>
        <authorList>
            <person name="Kang S.-H."/>
            <person name="Pandey R.P."/>
            <person name="Lee C.-M."/>
            <person name="Sim J.-S."/>
            <person name="Jeong J.-T."/>
            <person name="Choi B.-S."/>
            <person name="Jung M."/>
            <person name="Ginzburg D."/>
            <person name="Zhao K."/>
            <person name="Won S.Y."/>
            <person name="Oh T.-J."/>
            <person name="Yu Y."/>
            <person name="Kim N.-H."/>
            <person name="Lee O.R."/>
            <person name="Lee T.-H."/>
            <person name="Bashyal P."/>
            <person name="Kim T.-S."/>
            <person name="Lee W.-H."/>
            <person name="Kawkins C."/>
            <person name="Kim C.-K."/>
            <person name="Kim J.S."/>
            <person name="Ahn B.O."/>
            <person name="Rhee S.Y."/>
            <person name="Sohng J.K."/>
        </authorList>
    </citation>
    <scope>NUCLEOTIDE SEQUENCE</scope>
    <source>
        <tissue evidence="8">Leaf</tissue>
    </source>
</reference>
<dbReference type="EC" id="3.1.1.-" evidence="5"/>
<evidence type="ECO:0000256" key="2">
    <source>
        <dbReference type="ARBA" id="ARBA00022963"/>
    </source>
</evidence>
<keyword evidence="9" id="KW-1185">Reference proteome</keyword>
<comment type="function">
    <text evidence="5">Lipolytic acyl hydrolase (LAH).</text>
</comment>
<feature type="active site" description="Nucleophile" evidence="4">
    <location>
        <position position="246"/>
    </location>
</feature>
<feature type="short sequence motif" description="GXSXG" evidence="4">
    <location>
        <begin position="244"/>
        <end position="248"/>
    </location>
</feature>
<comment type="caution">
    <text evidence="4">Lacks conserved residue(s) required for the propagation of feature annotation.</text>
</comment>
<keyword evidence="3 4" id="KW-0443">Lipid metabolism</keyword>
<dbReference type="Proteomes" id="UP000634136">
    <property type="component" value="Unassembled WGS sequence"/>
</dbReference>
<evidence type="ECO:0000256" key="6">
    <source>
        <dbReference type="SAM" id="MobiDB-lite"/>
    </source>
</evidence>
<evidence type="ECO:0000256" key="3">
    <source>
        <dbReference type="ARBA" id="ARBA00023098"/>
    </source>
</evidence>
<evidence type="ECO:0000256" key="5">
    <source>
        <dbReference type="RuleBase" id="RU361262"/>
    </source>
</evidence>
<dbReference type="AlphaFoldDB" id="A0A834XGD3"/>
<feature type="short sequence motif" description="DGA/G" evidence="4">
    <location>
        <begin position="46"/>
        <end position="48"/>
    </location>
</feature>
<feature type="short sequence motif" description="GXGXXG" evidence="4">
    <location>
        <begin position="205"/>
        <end position="210"/>
    </location>
</feature>
<protein>
    <recommendedName>
        <fullName evidence="5">Patatin</fullName>
        <ecNumber evidence="5">3.1.1.-</ecNumber>
    </recommendedName>
</protein>
<dbReference type="Pfam" id="PF01734">
    <property type="entry name" value="Patatin"/>
    <property type="match status" value="1"/>
</dbReference>
<gene>
    <name evidence="8" type="ORF">G2W53_001925</name>
</gene>
<feature type="domain" description="PNPLA" evidence="7">
    <location>
        <begin position="1"/>
        <end position="59"/>
    </location>
</feature>
<dbReference type="PANTHER" id="PTHR32176:SF33">
    <property type="entry name" value="PATATIN"/>
    <property type="match status" value="1"/>
</dbReference>
<dbReference type="Gene3D" id="3.40.1090.10">
    <property type="entry name" value="Cytosolic phospholipase A2 catalytic domain"/>
    <property type="match status" value="2"/>
</dbReference>